<proteinExistence type="predicted"/>
<keyword evidence="1" id="KW-0472">Membrane</keyword>
<dbReference type="EMBL" id="CP087994">
    <property type="protein sequence ID" value="UYO64408.1"/>
    <property type="molecule type" value="Genomic_DNA"/>
</dbReference>
<name>A0ABY6HLF2_9FIRM</name>
<evidence type="ECO:0000313" key="3">
    <source>
        <dbReference type="Proteomes" id="UP001163550"/>
    </source>
</evidence>
<evidence type="ECO:0000313" key="2">
    <source>
        <dbReference type="EMBL" id="UYO64408.1"/>
    </source>
</evidence>
<protein>
    <submittedName>
        <fullName evidence="2">DUF6133 family protein</fullName>
    </submittedName>
</protein>
<organism evidence="2 3">
    <name type="scientific">Acetobacterium wieringae</name>
    <dbReference type="NCBI Taxonomy" id="52694"/>
    <lineage>
        <taxon>Bacteria</taxon>
        <taxon>Bacillati</taxon>
        <taxon>Bacillota</taxon>
        <taxon>Clostridia</taxon>
        <taxon>Eubacteriales</taxon>
        <taxon>Eubacteriaceae</taxon>
        <taxon>Acetobacterium</taxon>
    </lineage>
</organism>
<feature type="transmembrane region" description="Helical" evidence="1">
    <location>
        <begin position="44"/>
        <end position="62"/>
    </location>
</feature>
<dbReference type="Proteomes" id="UP001163550">
    <property type="component" value="Chromosome"/>
</dbReference>
<reference evidence="2" key="1">
    <citation type="submission" date="2021-11" db="EMBL/GenBank/DDBJ databases">
        <title>Isoprene-degrading acetogen.</title>
        <authorList>
            <person name="Yang Y."/>
            <person name="Jin H."/>
            <person name="Yan J."/>
        </authorList>
    </citation>
    <scope>NUCLEOTIDE SEQUENCE</scope>
    <source>
        <strain evidence="2">Berkeley</strain>
    </source>
</reference>
<evidence type="ECO:0000256" key="1">
    <source>
        <dbReference type="SAM" id="Phobius"/>
    </source>
</evidence>
<accession>A0ABY6HLF2</accession>
<keyword evidence="1" id="KW-1133">Transmembrane helix</keyword>
<dbReference type="Pfam" id="PF19629">
    <property type="entry name" value="DUF6133"/>
    <property type="match status" value="1"/>
</dbReference>
<dbReference type="InterPro" id="IPR045765">
    <property type="entry name" value="DUF6133"/>
</dbReference>
<sequence>MKRIKFLKNKIKNVRDVGFVSIESKLNRNCADPGEGYVDTMVKVIIAIVIGGLLLAFFTGIFNDNVFPTVTQKITEMFGG</sequence>
<dbReference type="RefSeq" id="WP_228880194.1">
    <property type="nucleotide sequence ID" value="NZ_CABIIK010000020.1"/>
</dbReference>
<keyword evidence="1" id="KW-0812">Transmembrane</keyword>
<keyword evidence="3" id="KW-1185">Reference proteome</keyword>
<gene>
    <name evidence="2" type="ORF">LNN31_08295</name>
</gene>